<name>A0A139X0R8_9CYAN</name>
<reference evidence="1 2" key="1">
    <citation type="journal article" date="2013" name="Genome Biol. Evol.">
        <title>Genomes of Stigonematalean cyanobacteria (subsection V) and the evolution of oxygenic photosynthesis from prokaryotes to plastids.</title>
        <authorList>
            <person name="Dagan T."/>
            <person name="Roettger M."/>
            <person name="Stucken K."/>
            <person name="Landan G."/>
            <person name="Koch R."/>
            <person name="Major P."/>
            <person name="Gould S.B."/>
            <person name="Goremykin V.V."/>
            <person name="Rippka R."/>
            <person name="Tandeau de Marsac N."/>
            <person name="Gugger M."/>
            <person name="Lockhart P.J."/>
            <person name="Allen J.F."/>
            <person name="Brune I."/>
            <person name="Maus I."/>
            <person name="Puhler A."/>
            <person name="Martin W.F."/>
        </authorList>
    </citation>
    <scope>NUCLEOTIDE SEQUENCE [LARGE SCALE GENOMIC DNA]</scope>
    <source>
        <strain evidence="1 2">PCC 7110</strain>
    </source>
</reference>
<dbReference type="Proteomes" id="UP000076925">
    <property type="component" value="Unassembled WGS sequence"/>
</dbReference>
<organism evidence="1 2">
    <name type="scientific">Scytonema hofmannii PCC 7110</name>
    <dbReference type="NCBI Taxonomy" id="128403"/>
    <lineage>
        <taxon>Bacteria</taxon>
        <taxon>Bacillati</taxon>
        <taxon>Cyanobacteriota</taxon>
        <taxon>Cyanophyceae</taxon>
        <taxon>Nostocales</taxon>
        <taxon>Scytonemataceae</taxon>
        <taxon>Scytonema</taxon>
    </lineage>
</organism>
<proteinExistence type="predicted"/>
<evidence type="ECO:0000313" key="2">
    <source>
        <dbReference type="Proteomes" id="UP000076925"/>
    </source>
</evidence>
<comment type="caution">
    <text evidence="1">The sequence shown here is derived from an EMBL/GenBank/DDBJ whole genome shotgun (WGS) entry which is preliminary data.</text>
</comment>
<accession>A0A139X0R8</accession>
<protein>
    <submittedName>
        <fullName evidence="1">Uncharacterized protein</fullName>
    </submittedName>
</protein>
<dbReference type="EMBL" id="ANNX02000042">
    <property type="protein sequence ID" value="KYC38309.1"/>
    <property type="molecule type" value="Genomic_DNA"/>
</dbReference>
<keyword evidence="2" id="KW-1185">Reference proteome</keyword>
<sequence length="267" mass="31055">MYVFNLDIKMMSGILKAIKPNYLQDVYLQQLDERFFERCFALNSTDAEVSEELAIIAHRNSTNIEEILNKFSEGCTNLQNWLDLRSKITTFGTKVQAFVQSIFQSDKSSDYYQTEKELLDAYVNSFFQQLSELNMALYHIVDSYWCYFSSDIQNFVLRGYFVLSGVNQDFSSADFSSNSSQEIKQSFQKYQFAFFRLEKSINSVLSKEELNTRKNLINKEIAKLLDNNLAAQYKNDTLILSERDSRFLLEIINNPPEPSDALLSIFQ</sequence>
<dbReference type="AlphaFoldDB" id="A0A139X0R8"/>
<evidence type="ECO:0000313" key="1">
    <source>
        <dbReference type="EMBL" id="KYC38309.1"/>
    </source>
</evidence>
<gene>
    <name evidence="1" type="ORF">WA1_38935</name>
</gene>